<dbReference type="STRING" id="68895.RR42_m2352"/>
<evidence type="ECO:0000313" key="1">
    <source>
        <dbReference type="EMBL" id="AJG19744.1"/>
    </source>
</evidence>
<reference evidence="1 2" key="1">
    <citation type="journal article" date="2015" name="Genome Announc.">
        <title>Complete Genome Sequence of Cupriavidus basilensis 4G11, Isolated from the Oak Ridge Field Research Center Site.</title>
        <authorList>
            <person name="Ray J."/>
            <person name="Waters R.J."/>
            <person name="Skerker J.M."/>
            <person name="Kuehl J.V."/>
            <person name="Price M.N."/>
            <person name="Huang J."/>
            <person name="Chakraborty R."/>
            <person name="Arkin A.P."/>
            <person name="Deutschbauer A."/>
        </authorList>
    </citation>
    <scope>NUCLEOTIDE SEQUENCE [LARGE SCALE GENOMIC DNA]</scope>
    <source>
        <strain evidence="1">4G11</strain>
    </source>
</reference>
<dbReference type="KEGG" id="cbw:RR42_m2352"/>
<proteinExistence type="predicted"/>
<name>A0A0C4YC53_9BURK</name>
<dbReference type="EMBL" id="CP010536">
    <property type="protein sequence ID" value="AJG19744.1"/>
    <property type="molecule type" value="Genomic_DNA"/>
</dbReference>
<keyword evidence="2" id="KW-1185">Reference proteome</keyword>
<dbReference type="AlphaFoldDB" id="A0A0C4YC53"/>
<dbReference type="Proteomes" id="UP000031843">
    <property type="component" value="Chromosome main"/>
</dbReference>
<evidence type="ECO:0000313" key="2">
    <source>
        <dbReference type="Proteomes" id="UP000031843"/>
    </source>
</evidence>
<sequence length="46" mass="5140">MSGAQQPLTQINCARSAAQEDAQEDEMYQAMCETCLPEWPHNGARK</sequence>
<organism evidence="1 2">
    <name type="scientific">Cupriavidus basilensis</name>
    <dbReference type="NCBI Taxonomy" id="68895"/>
    <lineage>
        <taxon>Bacteria</taxon>
        <taxon>Pseudomonadati</taxon>
        <taxon>Pseudomonadota</taxon>
        <taxon>Betaproteobacteria</taxon>
        <taxon>Burkholderiales</taxon>
        <taxon>Burkholderiaceae</taxon>
        <taxon>Cupriavidus</taxon>
    </lineage>
</organism>
<accession>A0A0C4YC53</accession>
<gene>
    <name evidence="1" type="ORF">RR42_m2352</name>
</gene>
<protein>
    <submittedName>
        <fullName evidence="1">Uncharacterized protein</fullName>
    </submittedName>
</protein>